<protein>
    <submittedName>
        <fullName evidence="2">Uncharacterized protein</fullName>
    </submittedName>
</protein>
<organism evidence="2 3">
    <name type="scientific">Hyaloperonospora arabidopsidis (strain Emoy2)</name>
    <name type="common">Downy mildew agent</name>
    <name type="synonym">Peronospora arabidopsidis</name>
    <dbReference type="NCBI Taxonomy" id="559515"/>
    <lineage>
        <taxon>Eukaryota</taxon>
        <taxon>Sar</taxon>
        <taxon>Stramenopiles</taxon>
        <taxon>Oomycota</taxon>
        <taxon>Peronosporomycetes</taxon>
        <taxon>Peronosporales</taxon>
        <taxon>Peronosporaceae</taxon>
        <taxon>Hyaloperonospora</taxon>
    </lineage>
</organism>
<dbReference type="AlphaFoldDB" id="M4BCQ5"/>
<accession>M4BCQ5</accession>
<sequence>MMSALSNFKATRDIEDAEQATTDVDYEPDHFVEDEQSETDASGRLKPNDAFDDDEQSVVGNCGSTLAEHIAEKMALDEHLVSNLEVAIIVPSVSSLNMVPDDGEEFLIRNEVTQTVQPDNIIGKRTCRS</sequence>
<evidence type="ECO:0000256" key="1">
    <source>
        <dbReference type="SAM" id="MobiDB-lite"/>
    </source>
</evidence>
<proteinExistence type="predicted"/>
<evidence type="ECO:0000313" key="3">
    <source>
        <dbReference type="Proteomes" id="UP000011713"/>
    </source>
</evidence>
<dbReference type="HOGENOM" id="CLU_1952975_0_0_1"/>
<dbReference type="EMBL" id="JH598136">
    <property type="status" value="NOT_ANNOTATED_CDS"/>
    <property type="molecule type" value="Genomic_DNA"/>
</dbReference>
<keyword evidence="3" id="KW-1185">Reference proteome</keyword>
<feature type="region of interest" description="Disordered" evidence="1">
    <location>
        <begin position="1"/>
        <end position="59"/>
    </location>
</feature>
<dbReference type="VEuPathDB" id="FungiDB:HpaG804071"/>
<name>M4BCQ5_HYAAE</name>
<dbReference type="InParanoid" id="M4BCQ5"/>
<reference evidence="3" key="1">
    <citation type="journal article" date="2010" name="Science">
        <title>Signatures of adaptation to obligate biotrophy in the Hyaloperonospora arabidopsidis genome.</title>
        <authorList>
            <person name="Baxter L."/>
            <person name="Tripathy S."/>
            <person name="Ishaque N."/>
            <person name="Boot N."/>
            <person name="Cabral A."/>
            <person name="Kemen E."/>
            <person name="Thines M."/>
            <person name="Ah-Fong A."/>
            <person name="Anderson R."/>
            <person name="Badejoko W."/>
            <person name="Bittner-Eddy P."/>
            <person name="Boore J.L."/>
            <person name="Chibucos M.C."/>
            <person name="Coates M."/>
            <person name="Dehal P."/>
            <person name="Delehaunty K."/>
            <person name="Dong S."/>
            <person name="Downton P."/>
            <person name="Dumas B."/>
            <person name="Fabro G."/>
            <person name="Fronick C."/>
            <person name="Fuerstenberg S.I."/>
            <person name="Fulton L."/>
            <person name="Gaulin E."/>
            <person name="Govers F."/>
            <person name="Hughes L."/>
            <person name="Humphray S."/>
            <person name="Jiang R.H."/>
            <person name="Judelson H."/>
            <person name="Kamoun S."/>
            <person name="Kyung K."/>
            <person name="Meijer H."/>
            <person name="Minx P."/>
            <person name="Morris P."/>
            <person name="Nelson J."/>
            <person name="Phuntumart V."/>
            <person name="Qutob D."/>
            <person name="Rehmany A."/>
            <person name="Rougon-Cardoso A."/>
            <person name="Ryden P."/>
            <person name="Torto-Alalibo T."/>
            <person name="Studholme D."/>
            <person name="Wang Y."/>
            <person name="Win J."/>
            <person name="Wood J."/>
            <person name="Clifton S.W."/>
            <person name="Rogers J."/>
            <person name="Van den Ackerveken G."/>
            <person name="Jones J.D."/>
            <person name="McDowell J.M."/>
            <person name="Beynon J."/>
            <person name="Tyler B.M."/>
        </authorList>
    </citation>
    <scope>NUCLEOTIDE SEQUENCE [LARGE SCALE GENOMIC DNA]</scope>
    <source>
        <strain evidence="3">Emoy2</strain>
    </source>
</reference>
<dbReference type="EnsemblProtists" id="HpaT804071">
    <property type="protein sequence ID" value="HpaP804071"/>
    <property type="gene ID" value="HpaG804071"/>
</dbReference>
<reference evidence="2" key="2">
    <citation type="submission" date="2015-06" db="UniProtKB">
        <authorList>
            <consortium name="EnsemblProtists"/>
        </authorList>
    </citation>
    <scope>IDENTIFICATION</scope>
    <source>
        <strain evidence="2">Emoy2</strain>
    </source>
</reference>
<evidence type="ECO:0000313" key="2">
    <source>
        <dbReference type="EnsemblProtists" id="HpaP804071"/>
    </source>
</evidence>
<dbReference type="Proteomes" id="UP000011713">
    <property type="component" value="Unassembled WGS sequence"/>
</dbReference>